<proteinExistence type="predicted"/>
<accession>A0A5J4VXA9</accession>
<gene>
    <name evidence="1" type="ORF">EZS28_017676</name>
</gene>
<evidence type="ECO:0000313" key="2">
    <source>
        <dbReference type="Proteomes" id="UP000324800"/>
    </source>
</evidence>
<name>A0A5J4VXA9_9EUKA</name>
<dbReference type="AlphaFoldDB" id="A0A5J4VXA9"/>
<dbReference type="EMBL" id="SNRW01004648">
    <property type="protein sequence ID" value="KAA6386796.1"/>
    <property type="molecule type" value="Genomic_DNA"/>
</dbReference>
<reference evidence="1 2" key="1">
    <citation type="submission" date="2019-03" db="EMBL/GenBank/DDBJ databases">
        <title>Single cell metagenomics reveals metabolic interactions within the superorganism composed of flagellate Streblomastix strix and complex community of Bacteroidetes bacteria on its surface.</title>
        <authorList>
            <person name="Treitli S.C."/>
            <person name="Kolisko M."/>
            <person name="Husnik F."/>
            <person name="Keeling P."/>
            <person name="Hampl V."/>
        </authorList>
    </citation>
    <scope>NUCLEOTIDE SEQUENCE [LARGE SCALE GENOMIC DNA]</scope>
    <source>
        <strain evidence="1">ST1C</strain>
    </source>
</reference>
<comment type="caution">
    <text evidence="1">The sequence shown here is derived from an EMBL/GenBank/DDBJ whole genome shotgun (WGS) entry which is preliminary data.</text>
</comment>
<dbReference type="Proteomes" id="UP000324800">
    <property type="component" value="Unassembled WGS sequence"/>
</dbReference>
<protein>
    <submittedName>
        <fullName evidence="1">Uncharacterized protein</fullName>
    </submittedName>
</protein>
<evidence type="ECO:0000313" key="1">
    <source>
        <dbReference type="EMBL" id="KAA6386796.1"/>
    </source>
</evidence>
<organism evidence="1 2">
    <name type="scientific">Streblomastix strix</name>
    <dbReference type="NCBI Taxonomy" id="222440"/>
    <lineage>
        <taxon>Eukaryota</taxon>
        <taxon>Metamonada</taxon>
        <taxon>Preaxostyla</taxon>
        <taxon>Oxymonadida</taxon>
        <taxon>Streblomastigidae</taxon>
        <taxon>Streblomastix</taxon>
    </lineage>
</organism>
<sequence>MGLNEITCWNQEFYDNIFPKLSQVPAKETMQYLYEHTEIGRDIRNNAISEYKEKMNQMLKGVVQLLEVIPQIKVQRAAYKQQILDLKPGQCVLVYDFKQDLELPEDVEIDEKTNTLKKKYLAYPSEILKKDIITVLDCVKNAFQQELLKSATSVNVWFDGALVIRAGYLLWSLLDPESDL</sequence>